<organism evidence="1 2">
    <name type="scientific">Neophaeococcomyces mojaviensis</name>
    <dbReference type="NCBI Taxonomy" id="3383035"/>
    <lineage>
        <taxon>Eukaryota</taxon>
        <taxon>Fungi</taxon>
        <taxon>Dikarya</taxon>
        <taxon>Ascomycota</taxon>
        <taxon>Pezizomycotina</taxon>
        <taxon>Eurotiomycetes</taxon>
        <taxon>Chaetothyriomycetidae</taxon>
        <taxon>Chaetothyriales</taxon>
        <taxon>Chaetothyriales incertae sedis</taxon>
        <taxon>Neophaeococcomyces</taxon>
    </lineage>
</organism>
<evidence type="ECO:0000313" key="2">
    <source>
        <dbReference type="Proteomes" id="UP001172386"/>
    </source>
</evidence>
<reference evidence="1" key="1">
    <citation type="submission" date="2022-10" db="EMBL/GenBank/DDBJ databases">
        <title>Culturing micro-colonial fungi from biological soil crusts in the Mojave desert and describing Neophaeococcomyces mojavensis, and introducing the new genera and species Taxawa tesnikishii.</title>
        <authorList>
            <person name="Kurbessoian T."/>
            <person name="Stajich J.E."/>
        </authorList>
    </citation>
    <scope>NUCLEOTIDE SEQUENCE</scope>
    <source>
        <strain evidence="1">JES_112</strain>
    </source>
</reference>
<name>A0ACC3A074_9EURO</name>
<sequence length="694" mass="75260">MSELIIKGLTINGRTADVEVSNTATSLKAMDNDGQGTDYILIKTKGPLTNAQKEDLHDQAVKILEYVGDDTYLCHYVPDDLSKLQAKDFVVGVSFYLGVFRVSDTLRASLRAKDRPQGQDKAVTLVLHEARTEQDFSQVVQLIADTAQTKPEAVQVDKQSNTLTLEIDPAKVEDLASLDVVKVVDETVPKVLCNDCARQILGFSAPEPSIPFRFQGEGQTIAIADTGLDNGDIDKISPAFKDRVKELISINRVQKKRTDDVHGHGTHVCGSAVGAMVPSAAIYKNVQGTAPKASLVMQSLYYSSDDPIRVPTGSKLQDLFLDPYMRHDVRIHSNSWSDKFDISKGPQAYSEKECKLVDDLVYAHPELLIIIAAGNDGGLTDGPTITGIAACKNVLTVGATESYRPSFHGKPLKTKLSENDPSEISWYSSRGPTVELRIKPDVVAPGTPILSNKSSVMPQKLPANGMEPSDDPQYCFRSGTSMATPLVAGCAAALREYLKTSGMESPPAALMKALLINGAYSVHHSHSAKEGFGIVNIANSLVTKDGKDGAWRIGKTFTDVKQDDPIYVDIPQAVNPSSTDDNNKTRYTEVAGTLRVTPPSRKGVTLKVTMVYTDLGGAQLQNDLNLQVTASDGSFRNGNRGSSRLTDSNNNVEQIVWKGIAPGKAKINVTCVQLSLKDGKQDYALVWRLIPNED</sequence>
<accession>A0ACC3A074</accession>
<evidence type="ECO:0000313" key="1">
    <source>
        <dbReference type="EMBL" id="KAJ9653174.1"/>
    </source>
</evidence>
<dbReference type="EMBL" id="JAPDRQ010000164">
    <property type="protein sequence ID" value="KAJ9653174.1"/>
    <property type="molecule type" value="Genomic_DNA"/>
</dbReference>
<comment type="caution">
    <text evidence="1">The sequence shown here is derived from an EMBL/GenBank/DDBJ whole genome shotgun (WGS) entry which is preliminary data.</text>
</comment>
<keyword evidence="2" id="KW-1185">Reference proteome</keyword>
<proteinExistence type="predicted"/>
<protein>
    <submittedName>
        <fullName evidence="1">Uncharacterized protein</fullName>
    </submittedName>
</protein>
<dbReference type="Proteomes" id="UP001172386">
    <property type="component" value="Unassembled WGS sequence"/>
</dbReference>
<gene>
    <name evidence="1" type="ORF">H2198_007636</name>
</gene>